<organism evidence="1 2">
    <name type="scientific">Symbiodinium necroappetens</name>
    <dbReference type="NCBI Taxonomy" id="1628268"/>
    <lineage>
        <taxon>Eukaryota</taxon>
        <taxon>Sar</taxon>
        <taxon>Alveolata</taxon>
        <taxon>Dinophyceae</taxon>
        <taxon>Suessiales</taxon>
        <taxon>Symbiodiniaceae</taxon>
        <taxon>Symbiodinium</taxon>
    </lineage>
</organism>
<accession>A0A812J261</accession>
<protein>
    <submittedName>
        <fullName evidence="1">Uncharacterized protein</fullName>
    </submittedName>
</protein>
<reference evidence="1" key="1">
    <citation type="submission" date="2021-02" db="EMBL/GenBank/DDBJ databases">
        <authorList>
            <person name="Dougan E. K."/>
            <person name="Rhodes N."/>
            <person name="Thang M."/>
            <person name="Chan C."/>
        </authorList>
    </citation>
    <scope>NUCLEOTIDE SEQUENCE</scope>
</reference>
<name>A0A812J261_9DINO</name>
<gene>
    <name evidence="1" type="ORF">SNEC2469_LOCUS1076</name>
</gene>
<proteinExistence type="predicted"/>
<dbReference type="Proteomes" id="UP000601435">
    <property type="component" value="Unassembled WGS sequence"/>
</dbReference>
<keyword evidence="2" id="KW-1185">Reference proteome</keyword>
<evidence type="ECO:0000313" key="1">
    <source>
        <dbReference type="EMBL" id="CAE7189894.1"/>
    </source>
</evidence>
<dbReference type="OrthoDB" id="10370518at2759"/>
<evidence type="ECO:0000313" key="2">
    <source>
        <dbReference type="Proteomes" id="UP000601435"/>
    </source>
</evidence>
<sequence>MQWNVWDCPFHLTDVMPRYDAIQSPFTVKVPFVEMAYREEGAVAYLELVICETAMDDESLDPGTHL</sequence>
<dbReference type="AlphaFoldDB" id="A0A812J261"/>
<dbReference type="EMBL" id="CAJNJA010005412">
    <property type="protein sequence ID" value="CAE7189894.1"/>
    <property type="molecule type" value="Genomic_DNA"/>
</dbReference>
<comment type="caution">
    <text evidence="1">The sequence shown here is derived from an EMBL/GenBank/DDBJ whole genome shotgun (WGS) entry which is preliminary data.</text>
</comment>